<feature type="region of interest" description="Disordered" evidence="1">
    <location>
        <begin position="1"/>
        <end position="22"/>
    </location>
</feature>
<evidence type="ECO:0000313" key="2">
    <source>
        <dbReference type="EMBL" id="CAJ1391354.1"/>
    </source>
</evidence>
<dbReference type="EMBL" id="CAUJNA010002223">
    <property type="protein sequence ID" value="CAJ1391354.1"/>
    <property type="molecule type" value="Genomic_DNA"/>
</dbReference>
<name>A0AA36IR74_9DINO</name>
<keyword evidence="3" id="KW-1185">Reference proteome</keyword>
<dbReference type="AlphaFoldDB" id="A0AA36IR74"/>
<gene>
    <name evidence="2" type="ORF">EVOR1521_LOCUS16618</name>
</gene>
<protein>
    <submittedName>
        <fullName evidence="2">Uncharacterized protein</fullName>
    </submittedName>
</protein>
<dbReference type="Proteomes" id="UP001178507">
    <property type="component" value="Unassembled WGS sequence"/>
</dbReference>
<organism evidence="2 3">
    <name type="scientific">Effrenium voratum</name>
    <dbReference type="NCBI Taxonomy" id="2562239"/>
    <lineage>
        <taxon>Eukaryota</taxon>
        <taxon>Sar</taxon>
        <taxon>Alveolata</taxon>
        <taxon>Dinophyceae</taxon>
        <taxon>Suessiales</taxon>
        <taxon>Symbiodiniaceae</taxon>
        <taxon>Effrenium</taxon>
    </lineage>
</organism>
<proteinExistence type="predicted"/>
<sequence>MAAERPGPANTNRRTPADAGLPDPARLSAQLFQLVSTSLDGPKGIHPQSFIAAFGALAGRSARWIVRREIEAGLIADDFRTPSGVRRPGVTVSAHVDRHVHDLTGDSYAATLVPEMMAAGAGWLPHINAMIQHNFMAINAPAYPDYTVAEKHMPEIPPQALLIMLWENTLTCLRNAPEAETTAQKAFALATVKAAAMYEKKVPLAVSGQLALETAIAMSKLDYGF</sequence>
<evidence type="ECO:0000256" key="1">
    <source>
        <dbReference type="SAM" id="MobiDB-lite"/>
    </source>
</evidence>
<reference evidence="2" key="1">
    <citation type="submission" date="2023-08" db="EMBL/GenBank/DDBJ databases">
        <authorList>
            <person name="Chen Y."/>
            <person name="Shah S."/>
            <person name="Dougan E. K."/>
            <person name="Thang M."/>
            <person name="Chan C."/>
        </authorList>
    </citation>
    <scope>NUCLEOTIDE SEQUENCE</scope>
</reference>
<accession>A0AA36IR74</accession>
<evidence type="ECO:0000313" key="3">
    <source>
        <dbReference type="Proteomes" id="UP001178507"/>
    </source>
</evidence>
<comment type="caution">
    <text evidence="2">The sequence shown here is derived from an EMBL/GenBank/DDBJ whole genome shotgun (WGS) entry which is preliminary data.</text>
</comment>